<dbReference type="InterPro" id="IPR059206">
    <property type="entry name" value="Sll1717-like"/>
</dbReference>
<name>A0ABT1LHF2_9HYPH</name>
<dbReference type="NCBIfam" id="NF047389">
    <property type="entry name" value="ATPase_Sll1717"/>
    <property type="match status" value="1"/>
</dbReference>
<accession>A0ABT1LHF2</accession>
<proteinExistence type="predicted"/>
<dbReference type="Proteomes" id="UP001205890">
    <property type="component" value="Unassembled WGS sequence"/>
</dbReference>
<gene>
    <name evidence="1" type="ORF">NK718_18615</name>
</gene>
<evidence type="ECO:0000313" key="1">
    <source>
        <dbReference type="EMBL" id="MCP8940543.1"/>
    </source>
</evidence>
<dbReference type="RefSeq" id="WP_254745407.1">
    <property type="nucleotide sequence ID" value="NZ_JANCLU010000022.1"/>
</dbReference>
<sequence>MFEVFVAYASGNPYQADMITKAATRASNGTRRILPWSGRDASGSPISDSVESWIEKADAFVGDISVVNDNVTYELGLAIGFQKPVRLIRSEHVPFDEVKVIGLIDTMGHDPYTYQESLTRIFEKEDESFRWPEVQKNREQPVFVLQPSVASDASLRLTSAIKKIGRLKFRSFNPAEISRLNASEAYEHTMSSFGIVAFWEEGNTEKARKNNQRAAFIIGLARGHGIPAQLIAPENSRLPLDLQDIAVRWVQLSDLDAIISEFRNGVTEFQHDHVEIKSQDANLLNRLHCGDPTAENEASALSEYFLETEAYQKTLAGHANILVGRKGSGKTAVFLQVRDITRVNKHNIIVDLMPDGHQLIKLKEIIFDHLSLGSRKEFISAFWQYILWLEIAYKLLEKDEQRAYRDQVILKKYIRLRELFDARVDTGFGDFSERLKLLTQNIVERFQSVVPDGKDVRHLDSSKILEMVYGRDIGMLREEVTGYMKIKGFVFFLMDNLDRFWTPGGFNALDAQIVIGLAEAMQEIARKFRRERLDFRWSIFIRSDVYEFLIFGMADYGKLSVSSLEWSDRELLKNLFVKRIGASVASIPWNKLWTSVSVTSVNGMETLEFLVQASMMRPRYLIRLFETARRRAVTFNRTKIDESDYKMALHELGWQVMEDLDREITDLVPESADLLYELINQSEDLTPAKFRYMAGKRLSDSAMIERLLDVMLWNGSIGVVSGGAPKYIFDCGYKRPYLASIIKADPTVGLRLHPTLKSVEHRS</sequence>
<evidence type="ECO:0008006" key="3">
    <source>
        <dbReference type="Google" id="ProtNLM"/>
    </source>
</evidence>
<organism evidence="1 2">
    <name type="scientific">Alsobacter ponti</name>
    <dbReference type="NCBI Taxonomy" id="2962936"/>
    <lineage>
        <taxon>Bacteria</taxon>
        <taxon>Pseudomonadati</taxon>
        <taxon>Pseudomonadota</taxon>
        <taxon>Alphaproteobacteria</taxon>
        <taxon>Hyphomicrobiales</taxon>
        <taxon>Alsobacteraceae</taxon>
        <taxon>Alsobacter</taxon>
    </lineage>
</organism>
<dbReference type="EMBL" id="JANCLU010000022">
    <property type="protein sequence ID" value="MCP8940543.1"/>
    <property type="molecule type" value="Genomic_DNA"/>
</dbReference>
<dbReference type="InterPro" id="IPR027417">
    <property type="entry name" value="P-loop_NTPase"/>
</dbReference>
<keyword evidence="2" id="KW-1185">Reference proteome</keyword>
<reference evidence="1 2" key="1">
    <citation type="submission" date="2022-07" db="EMBL/GenBank/DDBJ databases">
        <authorList>
            <person name="Li W.-J."/>
            <person name="Deng Q.-Q."/>
        </authorList>
    </citation>
    <scope>NUCLEOTIDE SEQUENCE [LARGE SCALE GENOMIC DNA]</scope>
    <source>
        <strain evidence="1 2">SYSU M60028</strain>
    </source>
</reference>
<dbReference type="SUPFAM" id="SSF52540">
    <property type="entry name" value="P-loop containing nucleoside triphosphate hydrolases"/>
    <property type="match status" value="1"/>
</dbReference>
<evidence type="ECO:0000313" key="2">
    <source>
        <dbReference type="Proteomes" id="UP001205890"/>
    </source>
</evidence>
<comment type="caution">
    <text evidence="1">The sequence shown here is derived from an EMBL/GenBank/DDBJ whole genome shotgun (WGS) entry which is preliminary data.</text>
</comment>
<protein>
    <recommendedName>
        <fullName evidence="3">TIR domain-containing protein</fullName>
    </recommendedName>
</protein>